<feature type="compositionally biased region" description="Low complexity" evidence="1">
    <location>
        <begin position="16"/>
        <end position="28"/>
    </location>
</feature>
<name>A0A401QJL6_SCYTO</name>
<reference evidence="2 3" key="1">
    <citation type="journal article" date="2018" name="Nat. Ecol. Evol.">
        <title>Shark genomes provide insights into elasmobranch evolution and the origin of vertebrates.</title>
        <authorList>
            <person name="Hara Y"/>
            <person name="Yamaguchi K"/>
            <person name="Onimaru K"/>
            <person name="Kadota M"/>
            <person name="Koyanagi M"/>
            <person name="Keeley SD"/>
            <person name="Tatsumi K"/>
            <person name="Tanaka K"/>
            <person name="Motone F"/>
            <person name="Kageyama Y"/>
            <person name="Nozu R"/>
            <person name="Adachi N"/>
            <person name="Nishimura O"/>
            <person name="Nakagawa R"/>
            <person name="Tanegashima C"/>
            <person name="Kiyatake I"/>
            <person name="Matsumoto R"/>
            <person name="Murakumo K"/>
            <person name="Nishida K"/>
            <person name="Terakita A"/>
            <person name="Kuratani S"/>
            <person name="Sato K"/>
            <person name="Hyodo S Kuraku.S."/>
        </authorList>
    </citation>
    <scope>NUCLEOTIDE SEQUENCE [LARGE SCALE GENOMIC DNA]</scope>
</reference>
<proteinExistence type="predicted"/>
<comment type="caution">
    <text evidence="2">The sequence shown here is derived from an EMBL/GenBank/DDBJ whole genome shotgun (WGS) entry which is preliminary data.</text>
</comment>
<dbReference type="AlphaFoldDB" id="A0A401QJL6"/>
<dbReference type="EMBL" id="BFAA01176937">
    <property type="protein sequence ID" value="GCB85571.1"/>
    <property type="molecule type" value="Genomic_DNA"/>
</dbReference>
<protein>
    <submittedName>
        <fullName evidence="2">Uncharacterized protein</fullName>
    </submittedName>
</protein>
<evidence type="ECO:0000313" key="3">
    <source>
        <dbReference type="Proteomes" id="UP000288216"/>
    </source>
</evidence>
<gene>
    <name evidence="2" type="ORF">scyTo_0026265</name>
</gene>
<organism evidence="2 3">
    <name type="scientific">Scyliorhinus torazame</name>
    <name type="common">Cloudy catshark</name>
    <name type="synonym">Catulus torazame</name>
    <dbReference type="NCBI Taxonomy" id="75743"/>
    <lineage>
        <taxon>Eukaryota</taxon>
        <taxon>Metazoa</taxon>
        <taxon>Chordata</taxon>
        <taxon>Craniata</taxon>
        <taxon>Vertebrata</taxon>
        <taxon>Chondrichthyes</taxon>
        <taxon>Elasmobranchii</taxon>
        <taxon>Galeomorphii</taxon>
        <taxon>Galeoidea</taxon>
        <taxon>Carcharhiniformes</taxon>
        <taxon>Scyliorhinidae</taxon>
        <taxon>Scyliorhinus</taxon>
    </lineage>
</organism>
<feature type="non-terminal residue" evidence="2">
    <location>
        <position position="1"/>
    </location>
</feature>
<evidence type="ECO:0000256" key="1">
    <source>
        <dbReference type="SAM" id="MobiDB-lite"/>
    </source>
</evidence>
<feature type="region of interest" description="Disordered" evidence="1">
    <location>
        <begin position="1"/>
        <end position="39"/>
    </location>
</feature>
<sequence>EENASVNIDPEVTNPEWKTSTSLSSSEETLGKKLLRKLS</sequence>
<evidence type="ECO:0000313" key="2">
    <source>
        <dbReference type="EMBL" id="GCB85571.1"/>
    </source>
</evidence>
<dbReference type="Proteomes" id="UP000288216">
    <property type="component" value="Unassembled WGS sequence"/>
</dbReference>
<accession>A0A401QJL6</accession>
<keyword evidence="3" id="KW-1185">Reference proteome</keyword>